<organism evidence="3 4">
    <name type="scientific">Sulfitobacter aestuarii</name>
    <dbReference type="NCBI Taxonomy" id="2161676"/>
    <lineage>
        <taxon>Bacteria</taxon>
        <taxon>Pseudomonadati</taxon>
        <taxon>Pseudomonadota</taxon>
        <taxon>Alphaproteobacteria</taxon>
        <taxon>Rhodobacterales</taxon>
        <taxon>Roseobacteraceae</taxon>
        <taxon>Sulfitobacter</taxon>
    </lineage>
</organism>
<name>A0ABW5U361_9RHOB</name>
<evidence type="ECO:0000313" key="4">
    <source>
        <dbReference type="Proteomes" id="UP001597474"/>
    </source>
</evidence>
<dbReference type="Proteomes" id="UP001597474">
    <property type="component" value="Unassembled WGS sequence"/>
</dbReference>
<feature type="chain" id="PRO_5046637280" evidence="2">
    <location>
        <begin position="20"/>
        <end position="91"/>
    </location>
</feature>
<gene>
    <name evidence="3" type="ORF">ACFSUD_12065</name>
</gene>
<feature type="signal peptide" evidence="2">
    <location>
        <begin position="1"/>
        <end position="19"/>
    </location>
</feature>
<feature type="region of interest" description="Disordered" evidence="1">
    <location>
        <begin position="20"/>
        <end position="91"/>
    </location>
</feature>
<dbReference type="RefSeq" id="WP_386374755.1">
    <property type="nucleotide sequence ID" value="NZ_JBHUMP010000010.1"/>
</dbReference>
<evidence type="ECO:0000256" key="1">
    <source>
        <dbReference type="SAM" id="MobiDB-lite"/>
    </source>
</evidence>
<reference evidence="4" key="1">
    <citation type="journal article" date="2019" name="Int. J. Syst. Evol. Microbiol.">
        <title>The Global Catalogue of Microorganisms (GCM) 10K type strain sequencing project: providing services to taxonomists for standard genome sequencing and annotation.</title>
        <authorList>
            <consortium name="The Broad Institute Genomics Platform"/>
            <consortium name="The Broad Institute Genome Sequencing Center for Infectious Disease"/>
            <person name="Wu L."/>
            <person name="Ma J."/>
        </authorList>
    </citation>
    <scope>NUCLEOTIDE SEQUENCE [LARGE SCALE GENOMIC DNA]</scope>
    <source>
        <strain evidence="4">TISTR 2562</strain>
    </source>
</reference>
<accession>A0ABW5U361</accession>
<protein>
    <submittedName>
        <fullName evidence="3">Uncharacterized protein</fullName>
    </submittedName>
</protein>
<dbReference type="EMBL" id="JBHUMP010000010">
    <property type="protein sequence ID" value="MFD2740312.1"/>
    <property type="molecule type" value="Genomic_DNA"/>
</dbReference>
<proteinExistence type="predicted"/>
<comment type="caution">
    <text evidence="3">The sequence shown here is derived from an EMBL/GenBank/DDBJ whole genome shotgun (WGS) entry which is preliminary data.</text>
</comment>
<keyword evidence="2" id="KW-0732">Signal</keyword>
<evidence type="ECO:0000256" key="2">
    <source>
        <dbReference type="SAM" id="SignalP"/>
    </source>
</evidence>
<evidence type="ECO:0000313" key="3">
    <source>
        <dbReference type="EMBL" id="MFD2740312.1"/>
    </source>
</evidence>
<keyword evidence="4" id="KW-1185">Reference proteome</keyword>
<sequence length="91" mass="9890">MKLLITSLVLALLASTASAGNSDRYNDMRLDTSRPAQNAETARPETTGPAVTRRASPDRRLPRNAVRSPDNPTPFYAYDSPFGVGPNNDSR</sequence>